<name>A0A0V8GGW9_9BACL</name>
<dbReference type="EMBL" id="LNQL01000002">
    <property type="protein sequence ID" value="KSU49545.1"/>
    <property type="molecule type" value="Genomic_DNA"/>
</dbReference>
<dbReference type="InterPro" id="IPR003439">
    <property type="entry name" value="ABC_transporter-like_ATP-bd"/>
</dbReference>
<dbReference type="GO" id="GO:0016887">
    <property type="term" value="F:ATP hydrolysis activity"/>
    <property type="evidence" value="ECO:0007669"/>
    <property type="project" value="InterPro"/>
</dbReference>
<comment type="caution">
    <text evidence="5">The sequence shown here is derived from an EMBL/GenBank/DDBJ whole genome shotgun (WGS) entry which is preliminary data.</text>
</comment>
<evidence type="ECO:0000256" key="3">
    <source>
        <dbReference type="ARBA" id="ARBA00022840"/>
    </source>
</evidence>
<gene>
    <name evidence="5" type="ORF">AS033_09270</name>
</gene>
<evidence type="ECO:0000256" key="1">
    <source>
        <dbReference type="ARBA" id="ARBA00022448"/>
    </source>
</evidence>
<protein>
    <submittedName>
        <fullName evidence="5">Multidrug ABC transporter ATP-binding protein</fullName>
    </submittedName>
</protein>
<dbReference type="Proteomes" id="UP000053797">
    <property type="component" value="Unassembled WGS sequence"/>
</dbReference>
<dbReference type="RefSeq" id="WP_058265289.1">
    <property type="nucleotide sequence ID" value="NZ_FMYN01000002.1"/>
</dbReference>
<sequence>MLEVKGLQKRYGRKKHVLRDVTFSVGLNEVTCLIGLNGEGKSTILKAILGLIPVDAGTVTVDGKTSRDKIAFVPDLQTMPSYMTIGQALTYMADHYPDWNQETAERLLETFQLFTTDKMANLSKGNKAKFNLVLGFSLDRPYILLDEPLAGIDLFMKEQIAWIFSSEFMEGRSILMTTHEIAEVEQVIDRVLFLRDGKIVEVKETDELRGRHHQSVQDRMREVYQG</sequence>
<dbReference type="InterPro" id="IPR003593">
    <property type="entry name" value="AAA+_ATPase"/>
</dbReference>
<evidence type="ECO:0000259" key="4">
    <source>
        <dbReference type="PROSITE" id="PS50893"/>
    </source>
</evidence>
<dbReference type="InterPro" id="IPR051782">
    <property type="entry name" value="ABC_Transporter_VariousFunc"/>
</dbReference>
<evidence type="ECO:0000313" key="6">
    <source>
        <dbReference type="Proteomes" id="UP000053797"/>
    </source>
</evidence>
<feature type="domain" description="ABC transporter" evidence="4">
    <location>
        <begin position="2"/>
        <end position="221"/>
    </location>
</feature>
<dbReference type="InterPro" id="IPR017871">
    <property type="entry name" value="ABC_transporter-like_CS"/>
</dbReference>
<dbReference type="Gene3D" id="3.40.50.300">
    <property type="entry name" value="P-loop containing nucleotide triphosphate hydrolases"/>
    <property type="match status" value="1"/>
</dbReference>
<dbReference type="PROSITE" id="PS50893">
    <property type="entry name" value="ABC_TRANSPORTER_2"/>
    <property type="match status" value="1"/>
</dbReference>
<dbReference type="OrthoDB" id="9804819at2"/>
<dbReference type="PROSITE" id="PS00211">
    <property type="entry name" value="ABC_TRANSPORTER_1"/>
    <property type="match status" value="1"/>
</dbReference>
<proteinExistence type="predicted"/>
<keyword evidence="2" id="KW-0547">Nucleotide-binding</keyword>
<keyword evidence="1" id="KW-0813">Transport</keyword>
<evidence type="ECO:0000313" key="5">
    <source>
        <dbReference type="EMBL" id="KSU49545.1"/>
    </source>
</evidence>
<dbReference type="CDD" id="cd03230">
    <property type="entry name" value="ABC_DR_subfamily_A"/>
    <property type="match status" value="1"/>
</dbReference>
<dbReference type="AlphaFoldDB" id="A0A0V8GGW9"/>
<accession>A0A0V8GGW9</accession>
<dbReference type="InterPro" id="IPR027417">
    <property type="entry name" value="P-loop_NTPase"/>
</dbReference>
<organism evidence="5 6">
    <name type="scientific">Exiguobacterium indicum</name>
    <dbReference type="NCBI Taxonomy" id="296995"/>
    <lineage>
        <taxon>Bacteria</taxon>
        <taxon>Bacillati</taxon>
        <taxon>Bacillota</taxon>
        <taxon>Bacilli</taxon>
        <taxon>Bacillales</taxon>
        <taxon>Bacillales Family XII. Incertae Sedis</taxon>
        <taxon>Exiguobacterium</taxon>
    </lineage>
</organism>
<dbReference type="SUPFAM" id="SSF52540">
    <property type="entry name" value="P-loop containing nucleoside triphosphate hydrolases"/>
    <property type="match status" value="1"/>
</dbReference>
<dbReference type="PANTHER" id="PTHR42939:SF1">
    <property type="entry name" value="ABC TRANSPORTER ATP-BINDING PROTEIN ALBC-RELATED"/>
    <property type="match status" value="1"/>
</dbReference>
<reference evidence="5 6" key="1">
    <citation type="journal article" date="2015" name="Int. J. Syst. Evol. Microbiol.">
        <title>Exiguobacterium enclense sp. nov., isolated from sediment.</title>
        <authorList>
            <person name="Dastager S.G."/>
            <person name="Mawlankar R."/>
            <person name="Sonalkar V.V."/>
            <person name="Thorat M.N."/>
            <person name="Mual P."/>
            <person name="Verma A."/>
            <person name="Krishnamurthi S."/>
            <person name="Tang S.K."/>
            <person name="Li W.J."/>
        </authorList>
    </citation>
    <scope>NUCLEOTIDE SEQUENCE [LARGE SCALE GENOMIC DNA]</scope>
    <source>
        <strain evidence="5 6">NIO-1109</strain>
    </source>
</reference>
<dbReference type="SMART" id="SM00382">
    <property type="entry name" value="AAA"/>
    <property type="match status" value="1"/>
</dbReference>
<dbReference type="GO" id="GO:0005524">
    <property type="term" value="F:ATP binding"/>
    <property type="evidence" value="ECO:0007669"/>
    <property type="project" value="UniProtKB-KW"/>
</dbReference>
<evidence type="ECO:0000256" key="2">
    <source>
        <dbReference type="ARBA" id="ARBA00022741"/>
    </source>
</evidence>
<dbReference type="Pfam" id="PF00005">
    <property type="entry name" value="ABC_tran"/>
    <property type="match status" value="1"/>
</dbReference>
<dbReference type="PANTHER" id="PTHR42939">
    <property type="entry name" value="ABC TRANSPORTER ATP-BINDING PROTEIN ALBC-RELATED"/>
    <property type="match status" value="1"/>
</dbReference>
<keyword evidence="3 5" id="KW-0067">ATP-binding</keyword>